<dbReference type="Proteomes" id="UP000566819">
    <property type="component" value="Unassembled WGS sequence"/>
</dbReference>
<dbReference type="InterPro" id="IPR038120">
    <property type="entry name" value="Rpb1_funnel_sf"/>
</dbReference>
<dbReference type="Pfam" id="PF04997">
    <property type="entry name" value="RNA_pol_Rpb1_1"/>
    <property type="match status" value="1"/>
</dbReference>
<keyword evidence="11" id="KW-0539">Nucleus</keyword>
<dbReference type="InterPro" id="IPR042102">
    <property type="entry name" value="RNA_pol_Rpb1_3_sf"/>
</dbReference>
<organism evidence="17 18">
    <name type="scientific">Cudoniella acicularis</name>
    <dbReference type="NCBI Taxonomy" id="354080"/>
    <lineage>
        <taxon>Eukaryota</taxon>
        <taxon>Fungi</taxon>
        <taxon>Dikarya</taxon>
        <taxon>Ascomycota</taxon>
        <taxon>Pezizomycotina</taxon>
        <taxon>Leotiomycetes</taxon>
        <taxon>Helotiales</taxon>
        <taxon>Tricladiaceae</taxon>
        <taxon>Cudoniella</taxon>
    </lineage>
</organism>
<dbReference type="SMART" id="SM00663">
    <property type="entry name" value="RPOLA_N"/>
    <property type="match status" value="1"/>
</dbReference>
<dbReference type="FunFam" id="1.10.274.100:FF:000006">
    <property type="entry name" value="DNA-directed RNA polymerase subunit"/>
    <property type="match status" value="1"/>
</dbReference>
<evidence type="ECO:0000256" key="12">
    <source>
        <dbReference type="ARBA" id="ARBA00048552"/>
    </source>
</evidence>
<dbReference type="InterPro" id="IPR007081">
    <property type="entry name" value="RNA_pol_Rpb1_5"/>
</dbReference>
<feature type="compositionally biased region" description="Acidic residues" evidence="15">
    <location>
        <begin position="1386"/>
        <end position="1395"/>
    </location>
</feature>
<dbReference type="PANTHER" id="PTHR19376:SF11">
    <property type="entry name" value="DNA-DIRECTED RNA POLYMERASE I SUBUNIT RPA1"/>
    <property type="match status" value="1"/>
</dbReference>
<dbReference type="Pfam" id="PF00623">
    <property type="entry name" value="RNA_pol_Rpb1_2"/>
    <property type="match status" value="1"/>
</dbReference>
<dbReference type="InterPro" id="IPR047107">
    <property type="entry name" value="DNA-dir_RNA_pol1_lsu_C"/>
</dbReference>
<accession>A0A8H4VZ08</accession>
<evidence type="ECO:0000256" key="15">
    <source>
        <dbReference type="SAM" id="MobiDB-lite"/>
    </source>
</evidence>
<comment type="subunit">
    <text evidence="3">Component of the RNA polymerase I (Pol I) complex consisting of at least 13 subunits.</text>
</comment>
<comment type="similarity">
    <text evidence="2 14">Belongs to the RNA polymerase beta' chain family.</text>
</comment>
<dbReference type="InterPro" id="IPR045867">
    <property type="entry name" value="DNA-dir_RpoC_beta_prime"/>
</dbReference>
<sequence length="1713" mass="189266">MNISQPVPSAISSVDFAFLSTDEIKALSVKRIQNPITFDTLLHPVPGGLYDPALGAYGDNICATCNLKSPACPGHVGHIELPVTVYHPTFMIQLLKLLRAKCSYCHYLKLSRKEVNRHLCKLRLIQHGLLSDAEAIDQIEITGAQNAQADSDESEEESSVDKIIRLRNAFVKKAIKAAKDSHWEWEREKNESVAEARRAVVKSFMKAITAGKLCGNCKGISPTYRKDKFVKIFEKDLSVKEKAKMSQGNFRVGIAGELLRAEKRDNHEGGFDVDEGIADIDLSSNEDEEGEGEDLNVDGDVVMEGATSKTKPESKPKVAAAPQRYINPMEVKLKLDLLFEKDQDILSLIYNSRSKAKKATKVTADMFFLRFLLVPPNKYRPEARTGNGEVTEAQQNSLYKSVLKGCEMVRQIHKEIANPNREGARRRDFTDLQEAWCQLQDAVNSLIDRDRNPIQGAAGKKNEDGIKQKLEKKEGLFRKNMMGKRVNFAARSVISPDPNIETNEIGVPPVFAKKLTYPEPVTSHNFKDMQQAVINGVSIWPGAAAIENENGQVINLRSKSADERLALANQLLASSISSSNGARNKKVHRHLTNGDVVLMNRQPTLHKPSIMGHRARVLPGEKTIRMHYANCNTYNADFDGDEMNMHFPQTEIARAEALQIADTDHQYLVATSGKPLRGLIQDHISVSVWMCSRDTFFDRATYQQLIYNCLRPENGHIQGDRLQTVPPAIIKPFPRWTGKQIITTILKNIRPLDCAPLVLTSKSSVSKDRWGPDSEEGMVIFKGGEFITGILDKAQIGPSGGGFIHAIHEVYGATAAGKTLSILGRLLTKYLHMRAFTCGMDDLRLTPDGETLRKEKLDESRLLGLEVALKYVSLQNQKSNDTDPELLNRMEDVLRDDAKQAGLDMMMNKRSGELSSKITMACLPKGLVKQFPKNQMQNMTVSGAKGSAVNANLISCNLGQQVLEGRRVPVMVSGKSLPCFKPYETNIRAGGYVVNRFLSGIRPQEYYFHAMAGREGLIDTAVKTSRSGYLQRCLIKGMEGLKVEYDTSVRDSDGSLVQFLYGEDGLDVTKQMHLRDFKFLLENLISELSQLNYGDAKYDTIFDEKEVILKRMKKALKYAKANDPNGPDPVLSSYNPGKYGYATSEKFFEALTDYLKTNPDGVVKDKEHPNGVGIRKALEPVLVAKYLKSVVDPGEAVGIVAGQSVGEPSTQMTLNTFHLAGHSAKNVTLGIPRLREIVMTASTRISTPSMTLRVNEELSPEDGEKFAKAISVLSLAEVLDEATVKERIGRGIGYAEAKIYDIHIKLFPSQEYTETYAISVSDVLFTLEKRFAPKLQALTRKALGRKKSEKITKASTNSAAIPEIGASTGTIEQVSGRASVEREGGDGDDDGDDDATNDKQRANRAEAVSYAANDEEDDRVQAQTQREAEHEDDDIEDMEDEGIGGSPREPLSDDEEPDKSKPSSRHVTAAAEERQAQVMKKCADVTRFRFDESAGEWCDITLEYDADVPKVLMLAIVEDALRQSVIQQIPGLGMCTYVPDEEIKDRATGKLLKVPVVHTAGVNLMTMQNYAHIINPNTISTNDIAAMLRSYGVEACRAAIIQELSGVFSGHGISVDNRHLNLIADFMTRGGGFCPFNRNGLRGSVSPFMKMSFETTVGFLADAVADGDWDDLSSPSSRIVIGRMSKVGTGAFDVLTQVPTKKVNDDEAVVNDS</sequence>
<dbReference type="Gene3D" id="3.30.1490.180">
    <property type="entry name" value="RNA polymerase ii"/>
    <property type="match status" value="1"/>
</dbReference>
<dbReference type="GO" id="GO:0005736">
    <property type="term" value="C:RNA polymerase I complex"/>
    <property type="evidence" value="ECO:0007669"/>
    <property type="project" value="TreeGrafter"/>
</dbReference>
<dbReference type="Gene3D" id="1.10.150.390">
    <property type="match status" value="1"/>
</dbReference>
<dbReference type="Gene3D" id="2.40.40.20">
    <property type="match status" value="1"/>
</dbReference>
<comment type="subcellular location">
    <subcellularLocation>
        <location evidence="1">Nucleus</location>
    </subcellularLocation>
</comment>
<dbReference type="FunFam" id="3.30.1490.180:FF:000003">
    <property type="entry name" value="DNA-directed RNA polymerase subunit"/>
    <property type="match status" value="1"/>
</dbReference>
<comment type="function">
    <text evidence="13">DNA-dependent RNA polymerase catalyzes the transcription of DNA into RNA using the four ribonucleoside triphosphates as substrates. Largest and catalytic core component of RNA polymerase I which synthesizes ribosomal RNA precursors. Forms the polymerase active center together with the second largest subunit. A single stranded DNA template strand of the promoter is positioned within the central active site cleft of Pol I. A bridging helix emanates from RPA1 and crosses the cleft near the catalytic site and is thought to promote translocation of Pol I by acting as a ratchet that moves the RNA-DNA hybrid through the active site by switching from straight to bent conformations at each step of nucleotide addition.</text>
</comment>
<evidence type="ECO:0000259" key="16">
    <source>
        <dbReference type="SMART" id="SM00663"/>
    </source>
</evidence>
<dbReference type="Pfam" id="PF04983">
    <property type="entry name" value="RNA_pol_Rpb1_3"/>
    <property type="match status" value="1"/>
</dbReference>
<keyword evidence="8" id="KW-0862">Zinc</keyword>
<dbReference type="InterPro" id="IPR007083">
    <property type="entry name" value="RNA_pol_Rpb1_4"/>
</dbReference>
<dbReference type="InterPro" id="IPR007066">
    <property type="entry name" value="RNA_pol_Rpb1_3"/>
</dbReference>
<dbReference type="Gene3D" id="3.30.70.2850">
    <property type="match status" value="1"/>
</dbReference>
<dbReference type="InterPro" id="IPR006592">
    <property type="entry name" value="RNA_pol_N"/>
</dbReference>
<dbReference type="OrthoDB" id="270392at2759"/>
<dbReference type="EMBL" id="JAAMPI010001343">
    <property type="protein sequence ID" value="KAF4625575.1"/>
    <property type="molecule type" value="Genomic_DNA"/>
</dbReference>
<dbReference type="GO" id="GO:0003899">
    <property type="term" value="F:DNA-directed RNA polymerase activity"/>
    <property type="evidence" value="ECO:0007669"/>
    <property type="project" value="UniProtKB-EC"/>
</dbReference>
<dbReference type="InterPro" id="IPR044893">
    <property type="entry name" value="RNA_pol_Rpb1_clamp_domain"/>
</dbReference>
<reference evidence="17 18" key="1">
    <citation type="submission" date="2020-03" db="EMBL/GenBank/DDBJ databases">
        <title>Draft Genome Sequence of Cudoniella acicularis.</title>
        <authorList>
            <person name="Buettner E."/>
            <person name="Kellner H."/>
        </authorList>
    </citation>
    <scope>NUCLEOTIDE SEQUENCE [LARGE SCALE GENOMIC DNA]</scope>
    <source>
        <strain evidence="17 18">DSM 108380</strain>
    </source>
</reference>
<evidence type="ECO:0000313" key="18">
    <source>
        <dbReference type="Proteomes" id="UP000566819"/>
    </source>
</evidence>
<evidence type="ECO:0000256" key="9">
    <source>
        <dbReference type="ARBA" id="ARBA00022842"/>
    </source>
</evidence>
<evidence type="ECO:0000256" key="13">
    <source>
        <dbReference type="ARBA" id="ARBA00053996"/>
    </source>
</evidence>
<dbReference type="FunFam" id="1.10.132.30:FF:000005">
    <property type="entry name" value="DNA-directed RNA polymerase subunit"/>
    <property type="match status" value="1"/>
</dbReference>
<dbReference type="GO" id="GO:0003677">
    <property type="term" value="F:DNA binding"/>
    <property type="evidence" value="ECO:0007669"/>
    <property type="project" value="InterPro"/>
</dbReference>
<dbReference type="Gene3D" id="1.10.274.100">
    <property type="entry name" value="RNA polymerase Rpb1, domain 3"/>
    <property type="match status" value="1"/>
</dbReference>
<gene>
    <name evidence="17" type="ORF">G7Y89_g12590</name>
</gene>
<dbReference type="InterPro" id="IPR015699">
    <property type="entry name" value="DNA-dir_RNA_pol1_lsu_N"/>
</dbReference>
<evidence type="ECO:0000256" key="7">
    <source>
        <dbReference type="ARBA" id="ARBA00022723"/>
    </source>
</evidence>
<keyword evidence="9" id="KW-0460">Magnesium</keyword>
<dbReference type="SUPFAM" id="SSF64484">
    <property type="entry name" value="beta and beta-prime subunits of DNA dependent RNA-polymerase"/>
    <property type="match status" value="1"/>
</dbReference>
<evidence type="ECO:0000256" key="11">
    <source>
        <dbReference type="ARBA" id="ARBA00023242"/>
    </source>
</evidence>
<feature type="domain" description="RNA polymerase N-terminal" evidence="16">
    <location>
        <begin position="365"/>
        <end position="691"/>
    </location>
</feature>
<dbReference type="FunFam" id="4.10.860.120:FF:000006">
    <property type="entry name" value="DNA-directed RNA polymerase subunit"/>
    <property type="match status" value="1"/>
</dbReference>
<dbReference type="Gene3D" id="1.10.132.30">
    <property type="match status" value="1"/>
</dbReference>
<keyword evidence="4 14" id="KW-0240">DNA-directed RNA polymerase</keyword>
<keyword evidence="18" id="KW-1185">Reference proteome</keyword>
<evidence type="ECO:0000256" key="5">
    <source>
        <dbReference type="ARBA" id="ARBA00022679"/>
    </source>
</evidence>
<evidence type="ECO:0000256" key="6">
    <source>
        <dbReference type="ARBA" id="ARBA00022695"/>
    </source>
</evidence>
<dbReference type="PANTHER" id="PTHR19376">
    <property type="entry name" value="DNA-DIRECTED RNA POLYMERASE"/>
    <property type="match status" value="1"/>
</dbReference>
<dbReference type="FunFam" id="1.10.150.390:FF:000005">
    <property type="entry name" value="DNA-directed RNA polymerase subunit"/>
    <property type="match status" value="1"/>
</dbReference>
<dbReference type="GO" id="GO:0006351">
    <property type="term" value="P:DNA-templated transcription"/>
    <property type="evidence" value="ECO:0007669"/>
    <property type="project" value="InterPro"/>
</dbReference>
<dbReference type="Gene3D" id="4.10.860.120">
    <property type="entry name" value="RNA polymerase II, clamp domain"/>
    <property type="match status" value="1"/>
</dbReference>
<comment type="catalytic activity">
    <reaction evidence="12 14">
        <text>RNA(n) + a ribonucleoside 5'-triphosphate = RNA(n+1) + diphosphate</text>
        <dbReference type="Rhea" id="RHEA:21248"/>
        <dbReference type="Rhea" id="RHEA-COMP:14527"/>
        <dbReference type="Rhea" id="RHEA-COMP:17342"/>
        <dbReference type="ChEBI" id="CHEBI:33019"/>
        <dbReference type="ChEBI" id="CHEBI:61557"/>
        <dbReference type="ChEBI" id="CHEBI:140395"/>
        <dbReference type="EC" id="2.7.7.6"/>
    </reaction>
</comment>
<dbReference type="EC" id="2.7.7.6" evidence="14"/>
<evidence type="ECO:0000256" key="10">
    <source>
        <dbReference type="ARBA" id="ARBA00023163"/>
    </source>
</evidence>
<dbReference type="CDD" id="cd01435">
    <property type="entry name" value="RNAP_I_RPA1_N"/>
    <property type="match status" value="1"/>
</dbReference>
<evidence type="ECO:0000256" key="4">
    <source>
        <dbReference type="ARBA" id="ARBA00022478"/>
    </source>
</evidence>
<dbReference type="InterPro" id="IPR007080">
    <property type="entry name" value="RNA_pol_Rpb1_1"/>
</dbReference>
<dbReference type="InterPro" id="IPR000722">
    <property type="entry name" value="RNA_pol_asu"/>
</dbReference>
<keyword evidence="5 14" id="KW-0808">Transferase</keyword>
<dbReference type="Pfam" id="PF05000">
    <property type="entry name" value="RNA_pol_Rpb1_4"/>
    <property type="match status" value="1"/>
</dbReference>
<evidence type="ECO:0000256" key="2">
    <source>
        <dbReference type="ARBA" id="ARBA00006460"/>
    </source>
</evidence>
<comment type="caution">
    <text evidence="17">The sequence shown here is derived from an EMBL/GenBank/DDBJ whole genome shotgun (WGS) entry which is preliminary data.</text>
</comment>
<dbReference type="FunFam" id="2.40.40.20:FF:000019">
    <property type="entry name" value="DNA-directed RNA polymerase II subunit RPB1"/>
    <property type="match status" value="1"/>
</dbReference>
<evidence type="ECO:0000313" key="17">
    <source>
        <dbReference type="EMBL" id="KAF4625575.1"/>
    </source>
</evidence>
<name>A0A8H4VZ08_9HELO</name>
<dbReference type="GO" id="GO:0046872">
    <property type="term" value="F:metal ion binding"/>
    <property type="evidence" value="ECO:0007669"/>
    <property type="project" value="UniProtKB-KW"/>
</dbReference>
<keyword evidence="6 14" id="KW-0548">Nucleotidyltransferase</keyword>
<evidence type="ECO:0000256" key="1">
    <source>
        <dbReference type="ARBA" id="ARBA00004123"/>
    </source>
</evidence>
<keyword evidence="10 14" id="KW-0804">Transcription</keyword>
<evidence type="ECO:0000256" key="3">
    <source>
        <dbReference type="ARBA" id="ARBA00011251"/>
    </source>
</evidence>
<dbReference type="Pfam" id="PF04998">
    <property type="entry name" value="RNA_pol_Rpb1_5"/>
    <property type="match status" value="1"/>
</dbReference>
<evidence type="ECO:0000256" key="8">
    <source>
        <dbReference type="ARBA" id="ARBA00022833"/>
    </source>
</evidence>
<keyword evidence="7" id="KW-0479">Metal-binding</keyword>
<feature type="region of interest" description="Disordered" evidence="15">
    <location>
        <begin position="1362"/>
        <end position="1473"/>
    </location>
</feature>
<proteinExistence type="inferred from homology"/>
<protein>
    <recommendedName>
        <fullName evidence="14">DNA-directed RNA polymerase subunit</fullName>
        <ecNumber evidence="14">2.7.7.6</ecNumber>
    </recommendedName>
</protein>
<feature type="compositionally biased region" description="Acidic residues" evidence="15">
    <location>
        <begin position="1430"/>
        <end position="1442"/>
    </location>
</feature>
<evidence type="ECO:0000256" key="14">
    <source>
        <dbReference type="RuleBase" id="RU004279"/>
    </source>
</evidence>
<dbReference type="Gene3D" id="1.10.357.120">
    <property type="match status" value="1"/>
</dbReference>
<dbReference type="CDD" id="cd02735">
    <property type="entry name" value="RNAP_I_Rpa1_C"/>
    <property type="match status" value="1"/>
</dbReference>